<evidence type="ECO:0000256" key="3">
    <source>
        <dbReference type="ARBA" id="ARBA00022989"/>
    </source>
</evidence>
<dbReference type="AlphaFoldDB" id="A0A428GWV9"/>
<keyword evidence="3 5" id="KW-1133">Transmembrane helix</keyword>
<feature type="transmembrane region" description="Helical" evidence="5">
    <location>
        <begin position="88"/>
        <end position="108"/>
    </location>
</feature>
<comment type="subcellular location">
    <subcellularLocation>
        <location evidence="1">Membrane</location>
        <topology evidence="1">Multi-pass membrane protein</topology>
    </subcellularLocation>
</comment>
<proteinExistence type="predicted"/>
<evidence type="ECO:0000313" key="7">
    <source>
        <dbReference type="EMBL" id="RSJ88028.1"/>
    </source>
</evidence>
<evidence type="ECO:0000256" key="4">
    <source>
        <dbReference type="ARBA" id="ARBA00023136"/>
    </source>
</evidence>
<protein>
    <submittedName>
        <fullName evidence="7">O-Antigen ligase</fullName>
    </submittedName>
</protein>
<feature type="domain" description="O-antigen ligase-related" evidence="6">
    <location>
        <begin position="206"/>
        <end position="349"/>
    </location>
</feature>
<feature type="transmembrane region" description="Helical" evidence="5">
    <location>
        <begin position="176"/>
        <end position="193"/>
    </location>
</feature>
<evidence type="ECO:0000256" key="1">
    <source>
        <dbReference type="ARBA" id="ARBA00004141"/>
    </source>
</evidence>
<evidence type="ECO:0000256" key="5">
    <source>
        <dbReference type="SAM" id="Phobius"/>
    </source>
</evidence>
<evidence type="ECO:0000313" key="8">
    <source>
        <dbReference type="Proteomes" id="UP000277890"/>
    </source>
</evidence>
<evidence type="ECO:0000256" key="2">
    <source>
        <dbReference type="ARBA" id="ARBA00022692"/>
    </source>
</evidence>
<organism evidence="7 8">
    <name type="scientific">Streptococcus cristatus</name>
    <dbReference type="NCBI Taxonomy" id="45634"/>
    <lineage>
        <taxon>Bacteria</taxon>
        <taxon>Bacillati</taxon>
        <taxon>Bacillota</taxon>
        <taxon>Bacilli</taxon>
        <taxon>Lactobacillales</taxon>
        <taxon>Streptococcaceae</taxon>
        <taxon>Streptococcus</taxon>
    </lineage>
</organism>
<name>A0A428GWV9_STRCR</name>
<reference evidence="7 8" key="1">
    <citation type="submission" date="2018-11" db="EMBL/GenBank/DDBJ databases">
        <title>Species Designations Belie Phenotypic and Genotypic Heterogeneity in Oral Streptococci.</title>
        <authorList>
            <person name="Velsko I."/>
        </authorList>
    </citation>
    <scope>NUCLEOTIDE SEQUENCE [LARGE SCALE GENOMIC DNA]</scope>
    <source>
        <strain evidence="7 8">A54</strain>
    </source>
</reference>
<keyword evidence="7" id="KW-0436">Ligase</keyword>
<dbReference type="InterPro" id="IPR007016">
    <property type="entry name" value="O-antigen_ligase-rel_domated"/>
</dbReference>
<dbReference type="RefSeq" id="WP_125370847.1">
    <property type="nucleotide sequence ID" value="NZ_RJPO01000001.1"/>
</dbReference>
<keyword evidence="2 5" id="KW-0812">Transmembrane</keyword>
<dbReference type="GO" id="GO:0016874">
    <property type="term" value="F:ligase activity"/>
    <property type="evidence" value="ECO:0007669"/>
    <property type="project" value="UniProtKB-KW"/>
</dbReference>
<gene>
    <name evidence="7" type="ORF">D8794_01380</name>
</gene>
<feature type="transmembrane region" description="Helical" evidence="5">
    <location>
        <begin position="115"/>
        <end position="136"/>
    </location>
</feature>
<feature type="transmembrane region" description="Helical" evidence="5">
    <location>
        <begin position="61"/>
        <end position="82"/>
    </location>
</feature>
<feature type="transmembrane region" description="Helical" evidence="5">
    <location>
        <begin position="33"/>
        <end position="49"/>
    </location>
</feature>
<feature type="transmembrane region" description="Helical" evidence="5">
    <location>
        <begin position="369"/>
        <end position="399"/>
    </location>
</feature>
<feature type="transmembrane region" description="Helical" evidence="5">
    <location>
        <begin position="239"/>
        <end position="258"/>
    </location>
</feature>
<dbReference type="Pfam" id="PF04932">
    <property type="entry name" value="Wzy_C"/>
    <property type="match status" value="1"/>
</dbReference>
<sequence>MNRLSQRSRLITYMIFSLWIIIGVAYYRNLNLTLILPIFLLVLSHRIFSKRFIIQINKNSRYILLFVSYYILISTIYFRTSASFNNLLIRYIMLPSIAFGVTSLLTVFGDKSRLFFIQCLKSFIMFFALFGIYEWYVRYNPIFSFISTGAAEWIKRMNEYSYVAYYPSSFFTHYTYFSYVLLVGWLLSLIFPSRNNLFDYTYRGTILFALVVSQSRMAWITFVFIMMIYYLFFSTKAKITWVIGLPSAVIVLYIMGIVEKLATLVSTRFSRIFTMGFSDGSLGQRLGTLQNVYPYMVEHPLKALLGGGYASTTFDFLPKYSFFAGFQTTDSMLTTYLIEAGILGFILLVIGLIKYLISVDIKNPFGKFLFLFLLMTLIEMFFFDFFANNITLFLFYMVWGVMAARVGTKIESSSLQ</sequence>
<dbReference type="Proteomes" id="UP000277890">
    <property type="component" value="Unassembled WGS sequence"/>
</dbReference>
<evidence type="ECO:0000259" key="6">
    <source>
        <dbReference type="Pfam" id="PF04932"/>
    </source>
</evidence>
<dbReference type="GO" id="GO:0016020">
    <property type="term" value="C:membrane"/>
    <property type="evidence" value="ECO:0007669"/>
    <property type="project" value="UniProtKB-SubCell"/>
</dbReference>
<comment type="caution">
    <text evidence="7">The sequence shown here is derived from an EMBL/GenBank/DDBJ whole genome shotgun (WGS) entry which is preliminary data.</text>
</comment>
<feature type="transmembrane region" description="Helical" evidence="5">
    <location>
        <begin position="205"/>
        <end position="233"/>
    </location>
</feature>
<feature type="transmembrane region" description="Helical" evidence="5">
    <location>
        <begin position="336"/>
        <end position="357"/>
    </location>
</feature>
<accession>A0A428GWV9</accession>
<feature type="transmembrane region" description="Helical" evidence="5">
    <location>
        <begin position="10"/>
        <end position="27"/>
    </location>
</feature>
<dbReference type="EMBL" id="RJPQ01000001">
    <property type="protein sequence ID" value="RSJ88028.1"/>
    <property type="molecule type" value="Genomic_DNA"/>
</dbReference>
<keyword evidence="4 5" id="KW-0472">Membrane</keyword>